<dbReference type="EMBL" id="FONY01000009">
    <property type="protein sequence ID" value="SFE89253.1"/>
    <property type="molecule type" value="Genomic_DNA"/>
</dbReference>
<keyword evidence="3" id="KW-0597">Phosphoprotein</keyword>
<dbReference type="InterPro" id="IPR015943">
    <property type="entry name" value="WD40/YVTN_repeat-like_dom_sf"/>
</dbReference>
<dbReference type="STRING" id="1003.SAMN04488541_100959"/>
<dbReference type="InterPro" id="IPR011123">
    <property type="entry name" value="Y_Y_Y"/>
</dbReference>
<reference evidence="9 10" key="1">
    <citation type="submission" date="2016-10" db="EMBL/GenBank/DDBJ databases">
        <authorList>
            <person name="de Groot N.N."/>
        </authorList>
    </citation>
    <scope>NUCLEOTIDE SEQUENCE [LARGE SCALE GENOMIC DNA]</scope>
    <source>
        <strain>GEY</strain>
        <strain evidence="10">DSM 9560</strain>
    </source>
</reference>
<dbReference type="Gene3D" id="2.130.10.10">
    <property type="entry name" value="YVTN repeat-like/Quinoprotein amine dehydrogenase"/>
    <property type="match status" value="3"/>
</dbReference>
<keyword evidence="7" id="KW-1133">Transmembrane helix</keyword>
<organism evidence="9 10">
    <name type="scientific">Thermoflexibacter ruber</name>
    <dbReference type="NCBI Taxonomy" id="1003"/>
    <lineage>
        <taxon>Bacteria</taxon>
        <taxon>Pseudomonadati</taxon>
        <taxon>Bacteroidota</taxon>
        <taxon>Cytophagia</taxon>
        <taxon>Cytophagales</taxon>
        <taxon>Thermoflexibacteraceae</taxon>
        <taxon>Thermoflexibacter</taxon>
    </lineage>
</organism>
<dbReference type="Gene3D" id="2.60.40.10">
    <property type="entry name" value="Immunoglobulins"/>
    <property type="match status" value="1"/>
</dbReference>
<evidence type="ECO:0000256" key="6">
    <source>
        <dbReference type="SAM" id="Coils"/>
    </source>
</evidence>
<sequence>MSLKYIRIILLLISCFSIYNTLLAQEKLLRFAQVYMEQKAANSNILCIFQDSKGFMWFGTTDGLSKYDGYKFTIYKHIANDSTSIINNQIHAIAEDSQGDLWIGTKSGLSKYRYAEEKFTNIILDSQNQNINRIQTLAIDNYGFIWLGTDGGGLMRFNPIDNKLSSFLYKLNDPRENAQLKIRKISVDKLGNLWLATGYGLFHLDVKKQNQGTNAAFTHYVHNPSNNNSLISNDLVSVLADQAGDIWVSTSNGELNKLIFSEKKFLRQPYQVEGKNSQLFTNITSLCQSKDGIIWFGGYGEGLNSISLTNGKLKRYLANKNELFSISSNDITAIYEDNAGILWIATSGGGLHKLDRKASKFEVYIRDEGTSNTLSQNNVKAVWEDKQGNIWIGTANNGLNRYNPTTKQYTLFENEPNNPNSLSDNKINVLYEDTFGTLWVGTNGGGLNRLTFQDNQVKIVRYRYQEGSTNCIPNDVITDLTSDADGNLWIATADGLAKFKQRENIFTIYKRDIKFPNTLSSNSLRCIRFASTGDLWIGTDGGGLNQMKVQNAFFEEFRNNYLKQGSLPDDRIASLYIDRFGKIWVGTFDGDLNLLEPSKKEFKNYASQHGIQSIVHGIIEDENNQFWLSGYNGLFIFDVIEQKVTRHYDINDGLPSNEFNLGAYHKGRSGKFYFGSLNGMIAFHPNYLEESKSAPPIVITDFKIANESVKLGKENSFFKKNINIADEITLLDDNFSFSLEFAALDYTAPQRIKYKYKLEAEGEENSQWVLTDASNRIATYTNLPHGDYIFTVIATNSDGVWSTKGKSIKIYVKLPFWKTWWAKILLVLFILTIVLVFYQYRIYTIKKDKQKLEQQVAERTEKVSQQKAEIESQKHLLEEQNHSLQQVNEKLRLSEQELSELNITKNRFFSILAHDLRAPINSMKGFSNLLANFADQLSAEEIKSIAKNLDETIIISSRYLENLLTWARSQMNSIEFKPQPILLKEAVYSTTEVLKNNAQSKKITLEIEGDLEIKLFVDANQLNVILTNLVSNAIKFTYNGGKIIIGASMHEQDMAEIYVGDTGTGMPKEVVEKIFRIDSKHTMKGTQGETGTGLGLLLCREFVEKNGGKIWVESTEGVGSTFRFTLPIVHT</sequence>
<dbReference type="PRINTS" id="PR00344">
    <property type="entry name" value="BCTRLSENSOR"/>
</dbReference>
<dbReference type="PANTHER" id="PTHR43547:SF2">
    <property type="entry name" value="HYBRID SIGNAL TRANSDUCTION HISTIDINE KINASE C"/>
    <property type="match status" value="1"/>
</dbReference>
<keyword evidence="7" id="KW-0812">Transmembrane</keyword>
<keyword evidence="4" id="KW-0808">Transferase</keyword>
<protein>
    <recommendedName>
        <fullName evidence="2">histidine kinase</fullName>
        <ecNumber evidence="2">2.7.13.3</ecNumber>
    </recommendedName>
</protein>
<dbReference type="Gene3D" id="1.10.287.130">
    <property type="match status" value="1"/>
</dbReference>
<dbReference type="InterPro" id="IPR013783">
    <property type="entry name" value="Ig-like_fold"/>
</dbReference>
<name>A0A1I2E981_9BACT</name>
<dbReference type="PANTHER" id="PTHR43547">
    <property type="entry name" value="TWO-COMPONENT HISTIDINE KINASE"/>
    <property type="match status" value="1"/>
</dbReference>
<dbReference type="PROSITE" id="PS50109">
    <property type="entry name" value="HIS_KIN"/>
    <property type="match status" value="1"/>
</dbReference>
<dbReference type="InterPro" id="IPR036097">
    <property type="entry name" value="HisK_dim/P_sf"/>
</dbReference>
<dbReference type="SUPFAM" id="SSF63829">
    <property type="entry name" value="Calcium-dependent phosphotriesterase"/>
    <property type="match status" value="3"/>
</dbReference>
<feature type="domain" description="Histidine kinase" evidence="8">
    <location>
        <begin position="911"/>
        <end position="1130"/>
    </location>
</feature>
<evidence type="ECO:0000256" key="1">
    <source>
        <dbReference type="ARBA" id="ARBA00000085"/>
    </source>
</evidence>
<evidence type="ECO:0000313" key="9">
    <source>
        <dbReference type="EMBL" id="SFE89253.1"/>
    </source>
</evidence>
<evidence type="ECO:0000256" key="4">
    <source>
        <dbReference type="ARBA" id="ARBA00022679"/>
    </source>
</evidence>
<keyword evidence="5 9" id="KW-0418">Kinase</keyword>
<dbReference type="SMART" id="SM00388">
    <property type="entry name" value="HisKA"/>
    <property type="match status" value="1"/>
</dbReference>
<dbReference type="InterPro" id="IPR004358">
    <property type="entry name" value="Sig_transdc_His_kin-like_C"/>
</dbReference>
<dbReference type="FunFam" id="2.60.40.10:FF:000791">
    <property type="entry name" value="Two-component system sensor histidine kinase/response regulator"/>
    <property type="match status" value="1"/>
</dbReference>
<dbReference type="Pfam" id="PF02518">
    <property type="entry name" value="HATPase_c"/>
    <property type="match status" value="1"/>
</dbReference>
<dbReference type="Pfam" id="PF00512">
    <property type="entry name" value="HisKA"/>
    <property type="match status" value="1"/>
</dbReference>
<dbReference type="InterPro" id="IPR011110">
    <property type="entry name" value="Reg_prop"/>
</dbReference>
<dbReference type="AlphaFoldDB" id="A0A1I2E981"/>
<dbReference type="InterPro" id="IPR005467">
    <property type="entry name" value="His_kinase_dom"/>
</dbReference>
<keyword evidence="7" id="KW-0472">Membrane</keyword>
<dbReference type="GO" id="GO:0000155">
    <property type="term" value="F:phosphorelay sensor kinase activity"/>
    <property type="evidence" value="ECO:0007669"/>
    <property type="project" value="InterPro"/>
</dbReference>
<keyword evidence="6" id="KW-0175">Coiled coil</keyword>
<feature type="coiled-coil region" evidence="6">
    <location>
        <begin position="849"/>
        <end position="904"/>
    </location>
</feature>
<dbReference type="InterPro" id="IPR036890">
    <property type="entry name" value="HATPase_C_sf"/>
</dbReference>
<dbReference type="Pfam" id="PF07495">
    <property type="entry name" value="Y_Y_Y"/>
    <property type="match status" value="1"/>
</dbReference>
<dbReference type="SMART" id="SM00387">
    <property type="entry name" value="HATPase_c"/>
    <property type="match status" value="1"/>
</dbReference>
<dbReference type="OrthoDB" id="9797097at2"/>
<dbReference type="SUPFAM" id="SSF47384">
    <property type="entry name" value="Homodimeric domain of signal transducing histidine kinase"/>
    <property type="match status" value="1"/>
</dbReference>
<dbReference type="SUPFAM" id="SSF55874">
    <property type="entry name" value="ATPase domain of HSP90 chaperone/DNA topoisomerase II/histidine kinase"/>
    <property type="match status" value="1"/>
</dbReference>
<evidence type="ECO:0000256" key="7">
    <source>
        <dbReference type="SAM" id="Phobius"/>
    </source>
</evidence>
<dbReference type="InterPro" id="IPR003661">
    <property type="entry name" value="HisK_dim/P_dom"/>
</dbReference>
<dbReference type="Pfam" id="PF07494">
    <property type="entry name" value="Reg_prop"/>
    <property type="match status" value="8"/>
</dbReference>
<keyword evidence="10" id="KW-1185">Reference proteome</keyword>
<dbReference type="CDD" id="cd00082">
    <property type="entry name" value="HisKA"/>
    <property type="match status" value="1"/>
</dbReference>
<evidence type="ECO:0000313" key="10">
    <source>
        <dbReference type="Proteomes" id="UP000199513"/>
    </source>
</evidence>
<evidence type="ECO:0000256" key="5">
    <source>
        <dbReference type="ARBA" id="ARBA00022777"/>
    </source>
</evidence>
<dbReference type="Gene3D" id="3.30.565.10">
    <property type="entry name" value="Histidine kinase-like ATPase, C-terminal domain"/>
    <property type="match status" value="1"/>
</dbReference>
<dbReference type="FunFam" id="3.30.565.10:FF:000006">
    <property type="entry name" value="Sensor histidine kinase WalK"/>
    <property type="match status" value="1"/>
</dbReference>
<accession>A0A1I2E981</accession>
<evidence type="ECO:0000256" key="3">
    <source>
        <dbReference type="ARBA" id="ARBA00022553"/>
    </source>
</evidence>
<evidence type="ECO:0000256" key="2">
    <source>
        <dbReference type="ARBA" id="ARBA00012438"/>
    </source>
</evidence>
<proteinExistence type="predicted"/>
<dbReference type="InterPro" id="IPR003594">
    <property type="entry name" value="HATPase_dom"/>
</dbReference>
<dbReference type="Proteomes" id="UP000199513">
    <property type="component" value="Unassembled WGS sequence"/>
</dbReference>
<comment type="catalytic activity">
    <reaction evidence="1">
        <text>ATP + protein L-histidine = ADP + protein N-phospho-L-histidine.</text>
        <dbReference type="EC" id="2.7.13.3"/>
    </reaction>
</comment>
<dbReference type="EC" id="2.7.13.3" evidence="2"/>
<feature type="transmembrane region" description="Helical" evidence="7">
    <location>
        <begin position="820"/>
        <end position="840"/>
    </location>
</feature>
<evidence type="ECO:0000259" key="8">
    <source>
        <dbReference type="PROSITE" id="PS50109"/>
    </source>
</evidence>
<gene>
    <name evidence="9" type="ORF">SAMN04488541_100959</name>
</gene>